<dbReference type="Pfam" id="PF09312">
    <property type="entry name" value="SurA_N"/>
    <property type="match status" value="1"/>
</dbReference>
<evidence type="ECO:0000313" key="9">
    <source>
        <dbReference type="EMBL" id="BBF22142.1"/>
    </source>
</evidence>
<keyword evidence="2 7" id="KW-0677">Repeat</keyword>
<sequence precursor="true">MNNSLKILAVSLGALLACTAQAASVMEGSAAEAAPAAATAVAGPVEVDRIVAVVNTDIITEYELQQRVHTVAINLRRQNIALPAMEDLRRQVLERLISERTIMQRARQTGIRVDDQMVNASIEQIARQNNLTVDELRQHLLADGVTFDAFRSQIRDEITTQRLREREVDEKITILDSEIDAYLAEQAGFTGNDTTEYHVAHILLPVGSAEEEDSVRSAAESIATRARSGEDFTKLAASFSRSEDALTGGDLGWKTAQDLPGDFWTAISADKKTGNVYVVRSKHAFHVVKLEGERNGVEAKLAGGPVEQTHVRHILMFVSDITPEADVLRRLNDIKARIERGEADFATMARLNSVDASATRGGDLGWLQKGDAVPAFEEAMMRLQPGQVSEPVKTNYGYHLIQVVERRTDKEGNPERMRIAARQALRQKKLAEAAYDWQRTLRDEAYVEIRGDGLE</sequence>
<dbReference type="SUPFAM" id="SSF54534">
    <property type="entry name" value="FKBP-like"/>
    <property type="match status" value="2"/>
</dbReference>
<feature type="domain" description="PpiC" evidence="8">
    <location>
        <begin position="194"/>
        <end position="292"/>
    </location>
</feature>
<reference evidence="9 10" key="1">
    <citation type="journal article" date="2018" name="Int. J. Syst. Evol. Microbiol.">
        <title>Mesosutterella multiformis gen. nov., sp. nov., a member of the family Sutterellaceae and Sutterella megalosphaeroides sp. nov., isolated from human faeces.</title>
        <authorList>
            <person name="Sakamoto M."/>
            <person name="Ikeyama N."/>
            <person name="Kunihiro T."/>
            <person name="Iino T."/>
            <person name="Yuki M."/>
            <person name="Ohkuma M."/>
        </authorList>
    </citation>
    <scope>NUCLEOTIDE SEQUENCE [LARGE SCALE GENOMIC DNA]</scope>
    <source>
        <strain evidence="9 10">6FBBBH3</strain>
    </source>
</reference>
<dbReference type="GO" id="GO:0051082">
    <property type="term" value="F:unfolded protein binding"/>
    <property type="evidence" value="ECO:0007669"/>
    <property type="project" value="UniProtKB-UniRule"/>
</dbReference>
<dbReference type="EMBL" id="AP018786">
    <property type="protein sequence ID" value="BBF22142.1"/>
    <property type="molecule type" value="Genomic_DNA"/>
</dbReference>
<dbReference type="Pfam" id="PF00639">
    <property type="entry name" value="Rotamase"/>
    <property type="match status" value="1"/>
</dbReference>
<gene>
    <name evidence="7 9" type="primary">surA</name>
    <name evidence="9" type="ORF">SUTMEG_00330</name>
</gene>
<comment type="catalytic activity">
    <reaction evidence="7">
        <text>[protein]-peptidylproline (omega=180) = [protein]-peptidylproline (omega=0)</text>
        <dbReference type="Rhea" id="RHEA:16237"/>
        <dbReference type="Rhea" id="RHEA-COMP:10747"/>
        <dbReference type="Rhea" id="RHEA-COMP:10748"/>
        <dbReference type="ChEBI" id="CHEBI:83833"/>
        <dbReference type="ChEBI" id="CHEBI:83834"/>
        <dbReference type="EC" id="5.2.1.8"/>
    </reaction>
</comment>
<dbReference type="Pfam" id="PF13616">
    <property type="entry name" value="Rotamase_3"/>
    <property type="match status" value="1"/>
</dbReference>
<keyword evidence="3 7" id="KW-0574">Periplasm</keyword>
<dbReference type="Gene3D" id="3.10.50.40">
    <property type="match status" value="2"/>
</dbReference>
<keyword evidence="10" id="KW-1185">Reference proteome</keyword>
<dbReference type="OrthoDB" id="14196at2"/>
<dbReference type="PANTHER" id="PTHR47637">
    <property type="entry name" value="CHAPERONE SURA"/>
    <property type="match status" value="1"/>
</dbReference>
<dbReference type="Gene3D" id="1.10.4030.10">
    <property type="entry name" value="Porin chaperone SurA, peptide-binding domain"/>
    <property type="match status" value="1"/>
</dbReference>
<evidence type="ECO:0000256" key="3">
    <source>
        <dbReference type="ARBA" id="ARBA00022764"/>
    </source>
</evidence>
<dbReference type="GO" id="GO:0050821">
    <property type="term" value="P:protein stabilization"/>
    <property type="evidence" value="ECO:0007669"/>
    <property type="project" value="InterPro"/>
</dbReference>
<accession>A0A2Z6I7C2</accession>
<dbReference type="PROSITE" id="PS50198">
    <property type="entry name" value="PPIC_PPIASE_2"/>
    <property type="match status" value="2"/>
</dbReference>
<dbReference type="EC" id="5.2.1.8" evidence="7"/>
<comment type="domain">
    <text evidence="7">The PPIase activity resides only in the second parvulin domain. The N-terminal region and the C-terminal tail are necessary and sufficient for the chaperone activity of SurA. The PPIase activity is dispensable for SurA to function as a chaperone. The N-terminal region and the C-terminal tail are also required for porin recognition.</text>
</comment>
<keyword evidence="1 7" id="KW-0732">Signal</keyword>
<feature type="domain" description="PpiC" evidence="8">
    <location>
        <begin position="306"/>
        <end position="405"/>
    </location>
</feature>
<dbReference type="PROSITE" id="PS51257">
    <property type="entry name" value="PROKAR_LIPOPROTEIN"/>
    <property type="match status" value="1"/>
</dbReference>
<dbReference type="InterPro" id="IPR023034">
    <property type="entry name" value="PPIase_SurA"/>
</dbReference>
<dbReference type="GO" id="GO:0042277">
    <property type="term" value="F:peptide binding"/>
    <property type="evidence" value="ECO:0007669"/>
    <property type="project" value="InterPro"/>
</dbReference>
<keyword evidence="4 7" id="KW-0697">Rotamase</keyword>
<evidence type="ECO:0000256" key="2">
    <source>
        <dbReference type="ARBA" id="ARBA00022737"/>
    </source>
</evidence>
<name>A0A2Z6I7C2_9BURK</name>
<dbReference type="GO" id="GO:0043165">
    <property type="term" value="P:Gram-negative-bacterium-type cell outer membrane assembly"/>
    <property type="evidence" value="ECO:0007669"/>
    <property type="project" value="InterPro"/>
</dbReference>
<evidence type="ECO:0000256" key="1">
    <source>
        <dbReference type="ARBA" id="ARBA00022729"/>
    </source>
</evidence>
<evidence type="ECO:0000256" key="7">
    <source>
        <dbReference type="HAMAP-Rule" id="MF_01183"/>
    </source>
</evidence>
<dbReference type="AlphaFoldDB" id="A0A2Z6I7C2"/>
<dbReference type="GO" id="GO:0030288">
    <property type="term" value="C:outer membrane-bounded periplasmic space"/>
    <property type="evidence" value="ECO:0007669"/>
    <property type="project" value="InterPro"/>
</dbReference>
<comment type="function">
    <text evidence="7">Chaperone involved in the correct folding and assembly of outer membrane proteins. Recognizes specific patterns of aromatic residues and the orientation of their side chains, which are found more frequently in integral outer membrane proteins. May act in both early periplasmic and late outer membrane-associated steps of protein maturation.</text>
</comment>
<dbReference type="GO" id="GO:0006457">
    <property type="term" value="P:protein folding"/>
    <property type="evidence" value="ECO:0007669"/>
    <property type="project" value="UniProtKB-UniRule"/>
</dbReference>
<keyword evidence="6 7" id="KW-0413">Isomerase</keyword>
<dbReference type="InterPro" id="IPR050280">
    <property type="entry name" value="OMP_Chaperone_SurA"/>
</dbReference>
<dbReference type="PANTHER" id="PTHR47637:SF1">
    <property type="entry name" value="CHAPERONE SURA"/>
    <property type="match status" value="1"/>
</dbReference>
<dbReference type="HAMAP" id="MF_01183">
    <property type="entry name" value="Chaperone_SurA"/>
    <property type="match status" value="1"/>
</dbReference>
<dbReference type="Proteomes" id="UP000271003">
    <property type="component" value="Chromosome"/>
</dbReference>
<dbReference type="InterPro" id="IPR000297">
    <property type="entry name" value="PPIase_PpiC"/>
</dbReference>
<dbReference type="GO" id="GO:0003755">
    <property type="term" value="F:peptidyl-prolyl cis-trans isomerase activity"/>
    <property type="evidence" value="ECO:0007669"/>
    <property type="project" value="UniProtKB-UniRule"/>
</dbReference>
<evidence type="ECO:0000256" key="4">
    <source>
        <dbReference type="ARBA" id="ARBA00023110"/>
    </source>
</evidence>
<keyword evidence="5 7" id="KW-0143">Chaperone</keyword>
<evidence type="ECO:0000259" key="8">
    <source>
        <dbReference type="PROSITE" id="PS50198"/>
    </source>
</evidence>
<proteinExistence type="inferred from homology"/>
<evidence type="ECO:0000313" key="10">
    <source>
        <dbReference type="Proteomes" id="UP000271003"/>
    </source>
</evidence>
<feature type="signal peptide" evidence="7">
    <location>
        <begin position="1"/>
        <end position="22"/>
    </location>
</feature>
<dbReference type="InterPro" id="IPR027304">
    <property type="entry name" value="Trigger_fact/SurA_dom_sf"/>
</dbReference>
<evidence type="ECO:0000256" key="5">
    <source>
        <dbReference type="ARBA" id="ARBA00023186"/>
    </source>
</evidence>
<protein>
    <recommendedName>
        <fullName evidence="7">Chaperone SurA</fullName>
    </recommendedName>
    <alternativeName>
        <fullName evidence="7">Peptidyl-prolyl cis-trans isomerase SurA</fullName>
        <shortName evidence="7">PPIase SurA</shortName>
        <ecNumber evidence="7">5.2.1.8</ecNumber>
    </alternativeName>
    <alternativeName>
        <fullName evidence="7">Rotamase SurA</fullName>
    </alternativeName>
</protein>
<dbReference type="InterPro" id="IPR015391">
    <property type="entry name" value="SurA_N"/>
</dbReference>
<evidence type="ECO:0000256" key="6">
    <source>
        <dbReference type="ARBA" id="ARBA00023235"/>
    </source>
</evidence>
<dbReference type="KEGG" id="sutt:SUTMEG_00330"/>
<dbReference type="SUPFAM" id="SSF109998">
    <property type="entry name" value="Triger factor/SurA peptide-binding domain-like"/>
    <property type="match status" value="1"/>
</dbReference>
<comment type="subcellular location">
    <subcellularLocation>
        <location evidence="7">Periplasm</location>
    </subcellularLocation>
    <text evidence="7">Is capable of associating with the outer membrane.</text>
</comment>
<organism evidence="9 10">
    <name type="scientific">Sutterella megalosphaeroides</name>
    <dbReference type="NCBI Taxonomy" id="2494234"/>
    <lineage>
        <taxon>Bacteria</taxon>
        <taxon>Pseudomonadati</taxon>
        <taxon>Pseudomonadota</taxon>
        <taxon>Betaproteobacteria</taxon>
        <taxon>Burkholderiales</taxon>
        <taxon>Sutterellaceae</taxon>
        <taxon>Sutterella</taxon>
    </lineage>
</organism>
<dbReference type="InterPro" id="IPR046357">
    <property type="entry name" value="PPIase_dom_sf"/>
</dbReference>
<feature type="chain" id="PRO_5016471419" description="Chaperone SurA" evidence="7">
    <location>
        <begin position="23"/>
        <end position="455"/>
    </location>
</feature>